<organism evidence="2 3">
    <name type="scientific">Umbra pygmaea</name>
    <name type="common">Eastern mudminnow</name>
    <dbReference type="NCBI Taxonomy" id="75934"/>
    <lineage>
        <taxon>Eukaryota</taxon>
        <taxon>Metazoa</taxon>
        <taxon>Chordata</taxon>
        <taxon>Craniata</taxon>
        <taxon>Vertebrata</taxon>
        <taxon>Euteleostomi</taxon>
        <taxon>Actinopterygii</taxon>
        <taxon>Neopterygii</taxon>
        <taxon>Teleostei</taxon>
        <taxon>Protacanthopterygii</taxon>
        <taxon>Esociformes</taxon>
        <taxon>Umbridae</taxon>
        <taxon>Umbra</taxon>
    </lineage>
</organism>
<protein>
    <recommendedName>
        <fullName evidence="4">B box-type domain-containing protein</fullName>
    </recommendedName>
</protein>
<reference evidence="2 3" key="1">
    <citation type="submission" date="2024-06" db="EMBL/GenBank/DDBJ databases">
        <authorList>
            <person name="Pan Q."/>
            <person name="Wen M."/>
            <person name="Jouanno E."/>
            <person name="Zahm M."/>
            <person name="Klopp C."/>
            <person name="Cabau C."/>
            <person name="Louis A."/>
            <person name="Berthelot C."/>
            <person name="Parey E."/>
            <person name="Roest Crollius H."/>
            <person name="Montfort J."/>
            <person name="Robinson-Rechavi M."/>
            <person name="Bouchez O."/>
            <person name="Lampietro C."/>
            <person name="Lopez Roques C."/>
            <person name="Donnadieu C."/>
            <person name="Postlethwait J."/>
            <person name="Bobe J."/>
            <person name="Verreycken H."/>
            <person name="Guiguen Y."/>
        </authorList>
    </citation>
    <scope>NUCLEOTIDE SEQUENCE [LARGE SCALE GENOMIC DNA]</scope>
    <source>
        <strain evidence="2">Up_M1</strain>
        <tissue evidence="2">Testis</tissue>
    </source>
</reference>
<keyword evidence="3" id="KW-1185">Reference proteome</keyword>
<evidence type="ECO:0000256" key="1">
    <source>
        <dbReference type="SAM" id="MobiDB-lite"/>
    </source>
</evidence>
<dbReference type="AlphaFoldDB" id="A0ABD0X6W4"/>
<dbReference type="PANTHER" id="PTHR33104:SF2">
    <property type="entry name" value="CXC3 LIKE CYSTEINE CLUSTER DOMAIN-CONTAINING PROTEIN"/>
    <property type="match status" value="1"/>
</dbReference>
<evidence type="ECO:0008006" key="4">
    <source>
        <dbReference type="Google" id="ProtNLM"/>
    </source>
</evidence>
<dbReference type="PANTHER" id="PTHR33104">
    <property type="entry name" value="SI:DKEY-29D5.2"/>
    <property type="match status" value="1"/>
</dbReference>
<proteinExistence type="predicted"/>
<accession>A0ABD0X6W4</accession>
<gene>
    <name evidence="2" type="ORF">UPYG_G00205520</name>
</gene>
<name>A0ABD0X6W4_UMBPY</name>
<dbReference type="Pfam" id="PF18758">
    <property type="entry name" value="KDZ"/>
    <property type="match status" value="1"/>
</dbReference>
<dbReference type="CDD" id="cd19757">
    <property type="entry name" value="Bbox1"/>
    <property type="match status" value="1"/>
</dbReference>
<feature type="compositionally biased region" description="Acidic residues" evidence="1">
    <location>
        <begin position="629"/>
        <end position="643"/>
    </location>
</feature>
<sequence>MSENNSRVFEDPSEVRGHMAAEISKALLLEARAAMAMNSHVPKKRSRTKRKKLVARAVVTSHKCEKRQKAKRRALASEVRWSTVSEEVPQIEEELPASLETHLQQLRDTLDSVEVNVAVEKTAWAQRQLKADTRAKAARPVLLDAKLSAERDVNQKCHRCGAGEAVIRCLDCVPLDMEFLCGGCDLEAHKKNVFHDREALFHGYLEPIPPTKAVNMGDNGQPHFFEQVCLLPLPAPKAICECTHEIEANNSVNVSRFRASKETSKKSSSKIDEEGIQVAVCRYWPYLKKVTEDSSDLQPLMEMRPFLSVMHAKAHTAKCEVRWGGRNQDGAGNTVGEEVEQVNSFLSRAALVTKYMTNAGRENMLTQQAMGWNKKKTENLHQVLARRYIKISERAKLEAASFSDFRQKNDINEQTAQQWVCDVQQWAVTEPGSTTQQGATEDLRAEIESITVGLLRKKQDLYRQHDSNQIRQRKRRKIRELKIKLREKILLYNAIEEDTIDEELASNLTEDYILPWERCEDGQVFRLKRSLFDKMMLTRRIEEEQSILVKEMSQHITSLRKEIKGVEKLKENIRIGYSGDMSEDAAAGWKSVLMRRSAALKSLCQQAVSTYSAIVDEIQTQETECRTDTDDEYDLSSPESEED</sequence>
<comment type="caution">
    <text evidence="2">The sequence shown here is derived from an EMBL/GenBank/DDBJ whole genome shotgun (WGS) entry which is preliminary data.</text>
</comment>
<evidence type="ECO:0000313" key="2">
    <source>
        <dbReference type="EMBL" id="KAL0973532.1"/>
    </source>
</evidence>
<dbReference type="Proteomes" id="UP001557470">
    <property type="component" value="Unassembled WGS sequence"/>
</dbReference>
<dbReference type="EMBL" id="JAGEUA010000006">
    <property type="protein sequence ID" value="KAL0973532.1"/>
    <property type="molecule type" value="Genomic_DNA"/>
</dbReference>
<evidence type="ECO:0000313" key="3">
    <source>
        <dbReference type="Proteomes" id="UP001557470"/>
    </source>
</evidence>
<feature type="region of interest" description="Disordered" evidence="1">
    <location>
        <begin position="622"/>
        <end position="643"/>
    </location>
</feature>
<dbReference type="InterPro" id="IPR040521">
    <property type="entry name" value="KDZ"/>
</dbReference>